<name>A0A8J8MCP6_9FIRM</name>
<evidence type="ECO:0000256" key="2">
    <source>
        <dbReference type="SAM" id="Phobius"/>
    </source>
</evidence>
<keyword evidence="2" id="KW-0472">Membrane</keyword>
<reference evidence="3 4" key="1">
    <citation type="submission" date="2020-07" db="EMBL/GenBank/DDBJ databases">
        <title>Vallitalea guaymasensis genome.</title>
        <authorList>
            <person name="Postec A."/>
        </authorList>
    </citation>
    <scope>NUCLEOTIDE SEQUENCE [LARGE SCALE GENOMIC DNA]</scope>
    <source>
        <strain evidence="3 4">Ra1766G1</strain>
    </source>
</reference>
<evidence type="ECO:0000256" key="1">
    <source>
        <dbReference type="SAM" id="Coils"/>
    </source>
</evidence>
<keyword evidence="2" id="KW-0812">Transmembrane</keyword>
<evidence type="ECO:0000313" key="3">
    <source>
        <dbReference type="EMBL" id="QUH30542.1"/>
    </source>
</evidence>
<organism evidence="3 4">
    <name type="scientific">Vallitalea guaymasensis</name>
    <dbReference type="NCBI Taxonomy" id="1185412"/>
    <lineage>
        <taxon>Bacteria</taxon>
        <taxon>Bacillati</taxon>
        <taxon>Bacillota</taxon>
        <taxon>Clostridia</taxon>
        <taxon>Lachnospirales</taxon>
        <taxon>Vallitaleaceae</taxon>
        <taxon>Vallitalea</taxon>
    </lineage>
</organism>
<accession>A0A8J8MCP6</accession>
<evidence type="ECO:0000313" key="4">
    <source>
        <dbReference type="Proteomes" id="UP000677305"/>
    </source>
</evidence>
<keyword evidence="4" id="KW-1185">Reference proteome</keyword>
<protein>
    <submittedName>
        <fullName evidence="3">Uncharacterized protein</fullName>
    </submittedName>
</protein>
<feature type="transmembrane region" description="Helical" evidence="2">
    <location>
        <begin position="173"/>
        <end position="194"/>
    </location>
</feature>
<dbReference type="AlphaFoldDB" id="A0A8J8MCP6"/>
<dbReference type="KEGG" id="vgu:HYG85_17155"/>
<gene>
    <name evidence="3" type="ORF">HYG85_17155</name>
</gene>
<dbReference type="RefSeq" id="WP_212690697.1">
    <property type="nucleotide sequence ID" value="NZ_CP058561.1"/>
</dbReference>
<proteinExistence type="predicted"/>
<feature type="coiled-coil region" evidence="1">
    <location>
        <begin position="100"/>
        <end position="128"/>
    </location>
</feature>
<dbReference type="EMBL" id="CP058561">
    <property type="protein sequence ID" value="QUH30542.1"/>
    <property type="molecule type" value="Genomic_DNA"/>
</dbReference>
<sequence>MPWCPKCKCEYEEGVKLCADCKIELVDSLEDIIEWKPLIKTTEEEQIIQVKEYLEYSGIKDVKYEKIQDEDGEEENQYYYAIFVTEKELEESIKFLKGYMLTKAEEKKEQENEEDDEEEEITNEYETENYNDDTALKDLKSSVYTFGVIGAALVVVSILSLLEVIAINFSNKYLFSGLLLAIGIAFVIVAINSAKRIGNESNKITNRDNDINKIIEWFGDNYNLDDFADKYELNFEDLDEGAIYYLVMDKLKLIISNQFVEMDKKIINTASEIIYEKMNTQ</sequence>
<keyword evidence="2" id="KW-1133">Transmembrane helix</keyword>
<feature type="transmembrane region" description="Helical" evidence="2">
    <location>
        <begin position="143"/>
        <end position="167"/>
    </location>
</feature>
<keyword evidence="1" id="KW-0175">Coiled coil</keyword>
<dbReference type="Proteomes" id="UP000677305">
    <property type="component" value="Chromosome"/>
</dbReference>